<dbReference type="HOGENOM" id="CLU_000288_43_10_1"/>
<evidence type="ECO:0000313" key="6">
    <source>
        <dbReference type="Proteomes" id="UP000006591"/>
    </source>
</evidence>
<dbReference type="eggNOG" id="ENOG502QQPF">
    <property type="taxonomic scope" value="Eukaryota"/>
</dbReference>
<dbReference type="STRING" id="4536.A0A0E0GZR8"/>
<accession>A0A0E0GZR8</accession>
<reference evidence="5" key="1">
    <citation type="submission" date="2015-04" db="UniProtKB">
        <authorList>
            <consortium name="EnsemblPlants"/>
        </authorList>
    </citation>
    <scope>IDENTIFICATION</scope>
    <source>
        <strain evidence="5">SL10</strain>
    </source>
</reference>
<dbReference type="InterPro" id="IPR025287">
    <property type="entry name" value="WAK_GUB"/>
</dbReference>
<evidence type="ECO:0000313" key="5">
    <source>
        <dbReference type="EnsemblPlants" id="ONIVA04G07850.1"/>
    </source>
</evidence>
<evidence type="ECO:0000259" key="4">
    <source>
        <dbReference type="Pfam" id="PF13947"/>
    </source>
</evidence>
<dbReference type="Pfam" id="PF13947">
    <property type="entry name" value="GUB_WAK_bind"/>
    <property type="match status" value="1"/>
</dbReference>
<dbReference type="OMA" id="ANISSTX"/>
<evidence type="ECO:0000256" key="1">
    <source>
        <dbReference type="ARBA" id="ARBA00004167"/>
    </source>
</evidence>
<keyword evidence="2 3" id="KW-0732">Signal</keyword>
<dbReference type="GO" id="GO:0016020">
    <property type="term" value="C:membrane"/>
    <property type="evidence" value="ECO:0007669"/>
    <property type="project" value="UniProtKB-SubCell"/>
</dbReference>
<keyword evidence="6" id="KW-1185">Reference proteome</keyword>
<organism evidence="5">
    <name type="scientific">Oryza nivara</name>
    <name type="common">Indian wild rice</name>
    <name type="synonym">Oryza sativa f. spontanea</name>
    <dbReference type="NCBI Taxonomy" id="4536"/>
    <lineage>
        <taxon>Eukaryota</taxon>
        <taxon>Viridiplantae</taxon>
        <taxon>Streptophyta</taxon>
        <taxon>Embryophyta</taxon>
        <taxon>Tracheophyta</taxon>
        <taxon>Spermatophyta</taxon>
        <taxon>Magnoliopsida</taxon>
        <taxon>Liliopsida</taxon>
        <taxon>Poales</taxon>
        <taxon>Poaceae</taxon>
        <taxon>BOP clade</taxon>
        <taxon>Oryzoideae</taxon>
        <taxon>Oryzeae</taxon>
        <taxon>Oryzinae</taxon>
        <taxon>Oryza</taxon>
    </lineage>
</organism>
<dbReference type="EnsemblPlants" id="ONIVA04G07850.1">
    <property type="protein sequence ID" value="ONIVA04G07850.1"/>
    <property type="gene ID" value="ONIVA04G07850"/>
</dbReference>
<dbReference type="Proteomes" id="UP000006591">
    <property type="component" value="Chromosome 4"/>
</dbReference>
<reference evidence="5" key="2">
    <citation type="submission" date="2018-04" db="EMBL/GenBank/DDBJ databases">
        <title>OnivRS2 (Oryza nivara Reference Sequence Version 2).</title>
        <authorList>
            <person name="Zhang J."/>
            <person name="Kudrna D."/>
            <person name="Lee S."/>
            <person name="Talag J."/>
            <person name="Rajasekar S."/>
            <person name="Welchert J."/>
            <person name="Hsing Y.-I."/>
            <person name="Wing R.A."/>
        </authorList>
    </citation>
    <scope>NUCLEOTIDE SEQUENCE [LARGE SCALE GENOMIC DNA]</scope>
    <source>
        <strain evidence="5">SL10</strain>
    </source>
</reference>
<comment type="subcellular location">
    <subcellularLocation>
        <location evidence="1">Membrane</location>
        <topology evidence="1">Single-pass membrane protein</topology>
    </subcellularLocation>
</comment>
<dbReference type="GO" id="GO:0030247">
    <property type="term" value="F:polysaccharide binding"/>
    <property type="evidence" value="ECO:0007669"/>
    <property type="project" value="InterPro"/>
</dbReference>
<feature type="domain" description="Wall-associated receptor kinase galacturonan-binding" evidence="4">
    <location>
        <begin position="40"/>
        <end position="94"/>
    </location>
</feature>
<name>A0A0E0GZR8_ORYNI</name>
<dbReference type="Gramene" id="ONIVA04G07850.1">
    <property type="protein sequence ID" value="ONIVA04G07850.1"/>
    <property type="gene ID" value="ONIVA04G07850"/>
</dbReference>
<feature type="signal peptide" evidence="3">
    <location>
        <begin position="1"/>
        <end position="33"/>
    </location>
</feature>
<proteinExistence type="predicted"/>
<evidence type="ECO:0000256" key="3">
    <source>
        <dbReference type="SAM" id="SignalP"/>
    </source>
</evidence>
<protein>
    <recommendedName>
        <fullName evidence="4">Wall-associated receptor kinase galacturonan-binding domain-containing protein</fullName>
    </recommendedName>
</protein>
<sequence>MPPHRNAAIRGAVDGHICLLIVLFLISIKLAAGGPIARSCQDSVCGGVRIPYPFGISSSGCAMAPSFEVDCNNTANGFKPFVGNVEVISLSNGQARVMNHVSSSCYNRTSRQMNPADVWYLNLTDTPYRLSDSANKFTVIGCRTLAYIFDDYNVGKYMSGCVSVCRRGDLSSAINGSCVGIGCCQTNISTGLSYYEVMFDNTLNTSGIYNRTPCSYAVLMESSSFTFSTTYLTSRAFNTSYGGQAPLVLDWAIRTANNCVEAQKNPASYACKGDYSVCLNSTNGPGYIYINECQDSNNYPCHGEYAITNPAILIVSAVRPWKCNYSWRMSEGLLTSKSTAGNWNCCMCVGWPVCFPWMGSDSAQKEH</sequence>
<dbReference type="AlphaFoldDB" id="A0A0E0GZR8"/>
<dbReference type="PANTHER" id="PTHR33491">
    <property type="entry name" value="OSJNBA0016N04.9 PROTEIN"/>
    <property type="match status" value="1"/>
</dbReference>
<evidence type="ECO:0000256" key="2">
    <source>
        <dbReference type="ARBA" id="ARBA00022729"/>
    </source>
</evidence>
<feature type="chain" id="PRO_5002360913" description="Wall-associated receptor kinase galacturonan-binding domain-containing protein" evidence="3">
    <location>
        <begin position="34"/>
        <end position="367"/>
    </location>
</feature>